<evidence type="ECO:0000313" key="1">
    <source>
        <dbReference type="EMBL" id="MBC6469491.1"/>
    </source>
</evidence>
<dbReference type="EMBL" id="JABVEC010000028">
    <property type="protein sequence ID" value="MBC6469491.1"/>
    <property type="molecule type" value="Genomic_DNA"/>
</dbReference>
<comment type="caution">
    <text evidence="1">The sequence shown here is derived from an EMBL/GenBank/DDBJ whole genome shotgun (WGS) entry which is preliminary data.</text>
</comment>
<keyword evidence="2" id="KW-1185">Reference proteome</keyword>
<dbReference type="RefSeq" id="WP_187246544.1">
    <property type="nucleotide sequence ID" value="NZ_BAAAOK010000025.1"/>
</dbReference>
<evidence type="ECO:0000313" key="2">
    <source>
        <dbReference type="Proteomes" id="UP000805614"/>
    </source>
</evidence>
<proteinExistence type="predicted"/>
<accession>A0ABR7LXG3</accession>
<name>A0ABR7LXG3_9ACTN</name>
<protein>
    <submittedName>
        <fullName evidence="1">Uncharacterized protein</fullName>
    </submittedName>
</protein>
<gene>
    <name evidence="1" type="ORF">HKK74_28960</name>
</gene>
<sequence>MTTPDGTQVAIDAGILPLIRILWGRGWSTMGSCQDMGEAHARGGAPGGERAGAFFAGYAWLRMPNNDAGAFLAELATDAAFTGRLDRWTHPDGWYAYCLHGAAGLYKSTQIYFPARQLDQVLDVLDRPPAAQ</sequence>
<reference evidence="1 2" key="1">
    <citation type="submission" date="2020-06" db="EMBL/GenBank/DDBJ databases">
        <title>Actinomadura xiongansis sp. nov., isolated from soil of Baiyangdian.</title>
        <authorList>
            <person name="Zhang X."/>
        </authorList>
    </citation>
    <scope>NUCLEOTIDE SEQUENCE [LARGE SCALE GENOMIC DNA]</scope>
    <source>
        <strain evidence="1 2">HBUM206468</strain>
    </source>
</reference>
<dbReference type="Proteomes" id="UP000805614">
    <property type="component" value="Unassembled WGS sequence"/>
</dbReference>
<organism evidence="1 2">
    <name type="scientific">Actinomadura alba</name>
    <dbReference type="NCBI Taxonomy" id="406431"/>
    <lineage>
        <taxon>Bacteria</taxon>
        <taxon>Bacillati</taxon>
        <taxon>Actinomycetota</taxon>
        <taxon>Actinomycetes</taxon>
        <taxon>Streptosporangiales</taxon>
        <taxon>Thermomonosporaceae</taxon>
        <taxon>Actinomadura</taxon>
    </lineage>
</organism>